<evidence type="ECO:0000313" key="3">
    <source>
        <dbReference type="Proteomes" id="UP000253083"/>
    </source>
</evidence>
<sequence length="159" mass="17825">MKFRIFISLLLASISAGAIADNYDISVTRKGSNLYKVDSKDIFIHTRYCYEYVYYEESFLRMNGYSGEIIFTDSGGKCDVKAVYGPSEQEAGKYSVTINREDDDWYEVWGQSIYIKTSACLSLALGDEAVLALSAGGYGTLYVEDDECMVEGVYSRMSL</sequence>
<keyword evidence="3" id="KW-1185">Reference proteome</keyword>
<feature type="chain" id="PRO_5017227846" evidence="1">
    <location>
        <begin position="21"/>
        <end position="159"/>
    </location>
</feature>
<gene>
    <name evidence="2" type="ORF">DFR28_1191</name>
</gene>
<feature type="signal peptide" evidence="1">
    <location>
        <begin position="1"/>
        <end position="20"/>
    </location>
</feature>
<proteinExistence type="predicted"/>
<name>A0A395JJU1_9GAMM</name>
<keyword evidence="1" id="KW-0732">Signal</keyword>
<evidence type="ECO:0000313" key="2">
    <source>
        <dbReference type="EMBL" id="RBP45464.1"/>
    </source>
</evidence>
<dbReference type="Proteomes" id="UP000253083">
    <property type="component" value="Unassembled WGS sequence"/>
</dbReference>
<dbReference type="InParanoid" id="A0A395JJU1"/>
<dbReference type="EMBL" id="QNRT01000019">
    <property type="protein sequence ID" value="RBP45464.1"/>
    <property type="molecule type" value="Genomic_DNA"/>
</dbReference>
<dbReference type="AlphaFoldDB" id="A0A395JJU1"/>
<dbReference type="RefSeq" id="WP_113956063.1">
    <property type="nucleotide sequence ID" value="NZ_QNRT01000019.1"/>
</dbReference>
<comment type="caution">
    <text evidence="2">The sequence shown here is derived from an EMBL/GenBank/DDBJ whole genome shotgun (WGS) entry which is preliminary data.</text>
</comment>
<organism evidence="2 3">
    <name type="scientific">Arenicella xantha</name>
    <dbReference type="NCBI Taxonomy" id="644221"/>
    <lineage>
        <taxon>Bacteria</taxon>
        <taxon>Pseudomonadati</taxon>
        <taxon>Pseudomonadota</taxon>
        <taxon>Gammaproteobacteria</taxon>
        <taxon>Arenicellales</taxon>
        <taxon>Arenicellaceae</taxon>
        <taxon>Arenicella</taxon>
    </lineage>
</organism>
<dbReference type="OrthoDB" id="5368679at2"/>
<reference evidence="2 3" key="1">
    <citation type="submission" date="2018-06" db="EMBL/GenBank/DDBJ databases">
        <title>Genomic Encyclopedia of Type Strains, Phase IV (KMG-IV): sequencing the most valuable type-strain genomes for metagenomic binning, comparative biology and taxonomic classification.</title>
        <authorList>
            <person name="Goeker M."/>
        </authorList>
    </citation>
    <scope>NUCLEOTIDE SEQUENCE [LARGE SCALE GENOMIC DNA]</scope>
    <source>
        <strain evidence="2 3">DSM 24032</strain>
    </source>
</reference>
<accession>A0A395JJU1</accession>
<evidence type="ECO:0000256" key="1">
    <source>
        <dbReference type="SAM" id="SignalP"/>
    </source>
</evidence>
<protein>
    <submittedName>
        <fullName evidence="2">Uncharacterized protein</fullName>
    </submittedName>
</protein>